<feature type="region of interest" description="Disordered" evidence="1">
    <location>
        <begin position="130"/>
        <end position="151"/>
    </location>
</feature>
<feature type="chain" id="PRO_5043716857" description="Ig-like domain repeat protein" evidence="2">
    <location>
        <begin position="25"/>
        <end position="448"/>
    </location>
</feature>
<organism evidence="3">
    <name type="scientific">Paraconexibacter sp. AEG42_29</name>
    <dbReference type="NCBI Taxonomy" id="2997339"/>
    <lineage>
        <taxon>Bacteria</taxon>
        <taxon>Bacillati</taxon>
        <taxon>Actinomycetota</taxon>
        <taxon>Thermoleophilia</taxon>
        <taxon>Solirubrobacterales</taxon>
        <taxon>Paraconexibacteraceae</taxon>
        <taxon>Paraconexibacter</taxon>
    </lineage>
</organism>
<evidence type="ECO:0000256" key="1">
    <source>
        <dbReference type="SAM" id="MobiDB-lite"/>
    </source>
</evidence>
<name>A0AAU7ASS3_9ACTN</name>
<sequence length="448" mass="44389">MSASALVSVAVVVAVLSVPAGAGAAAPANDAPAGAIPFATFTAENGVPTEQQAEADLAEATPDAGVPRCLGSGSFARTVWFTVPAADVPRRVRVEALSPSLETAETPDVAAFVQPMAAAGPLTAEPQACDGAGKAGGAGGGRAGTAAGPDPGAGVELRVPAGRVVLVQIGRRTGQRATRVVASLRLTNLPSDRAPRGDVAKGAPVLRSGTSALVALGGATLTQEDPAQPACPASGTVWRRFSVPDAGRIRVAARGAAVSTLTLFRGSRPTGTNAVACANRGSASAPSRPVVEAAQLVALTTTVARPGTVWLRVGTDAPGAGERARVAVAGVCDPAPFATSTAARRRPSVRVTSSGAAAAVSGGRRPRVKVRVSGGCLRGVRVTLTRAGGGTVATGTVARVHPGTRTLTLRRGGPGSRGAAAGRYRLRVVATAVTGGARVTAERTVVLG</sequence>
<reference evidence="3" key="1">
    <citation type="submission" date="2022-12" db="EMBL/GenBank/DDBJ databases">
        <title>Paraconexibacter alkalitolerans sp. nov. and Baekduia alba sp. nov., isolated from soil and emended description of the genera Paraconexibacter (Chun et al., 2020) and Baekduia (An et al., 2020).</title>
        <authorList>
            <person name="Vieira S."/>
            <person name="Huber K.J."/>
            <person name="Geppert A."/>
            <person name="Wolf J."/>
            <person name="Neumann-Schaal M."/>
            <person name="Muesken M."/>
            <person name="Overmann J."/>
        </authorList>
    </citation>
    <scope>NUCLEOTIDE SEQUENCE</scope>
    <source>
        <strain evidence="3">AEG42_29</strain>
    </source>
</reference>
<keyword evidence="2" id="KW-0732">Signal</keyword>
<evidence type="ECO:0000313" key="3">
    <source>
        <dbReference type="EMBL" id="XAY04634.1"/>
    </source>
</evidence>
<protein>
    <recommendedName>
        <fullName evidence="4">Ig-like domain repeat protein</fullName>
    </recommendedName>
</protein>
<accession>A0AAU7ASS3</accession>
<dbReference type="RefSeq" id="WP_354701162.1">
    <property type="nucleotide sequence ID" value="NZ_CP114014.1"/>
</dbReference>
<proteinExistence type="predicted"/>
<dbReference type="KEGG" id="parq:DSM112329_01469"/>
<dbReference type="EMBL" id="CP114014">
    <property type="protein sequence ID" value="XAY04634.1"/>
    <property type="molecule type" value="Genomic_DNA"/>
</dbReference>
<evidence type="ECO:0008006" key="4">
    <source>
        <dbReference type="Google" id="ProtNLM"/>
    </source>
</evidence>
<evidence type="ECO:0000256" key="2">
    <source>
        <dbReference type="SAM" id="SignalP"/>
    </source>
</evidence>
<dbReference type="AlphaFoldDB" id="A0AAU7ASS3"/>
<feature type="compositionally biased region" description="Gly residues" evidence="1">
    <location>
        <begin position="133"/>
        <end position="143"/>
    </location>
</feature>
<gene>
    <name evidence="3" type="ORF">DSM112329_01469</name>
</gene>
<feature type="signal peptide" evidence="2">
    <location>
        <begin position="1"/>
        <end position="24"/>
    </location>
</feature>